<dbReference type="PROSITE" id="PS50885">
    <property type="entry name" value="HAMP"/>
    <property type="match status" value="1"/>
</dbReference>
<comment type="subcellular location">
    <subcellularLocation>
        <location evidence="2">Membrane</location>
    </subcellularLocation>
</comment>
<feature type="domain" description="HAMP" evidence="12">
    <location>
        <begin position="212"/>
        <end position="264"/>
    </location>
</feature>
<comment type="catalytic activity">
    <reaction evidence="1">
        <text>ATP + protein L-histidine = ADP + protein N-phospho-L-histidine.</text>
        <dbReference type="EC" id="2.7.13.3"/>
    </reaction>
</comment>
<dbReference type="GO" id="GO:0000155">
    <property type="term" value="F:phosphorelay sensor kinase activity"/>
    <property type="evidence" value="ECO:0007669"/>
    <property type="project" value="InterPro"/>
</dbReference>
<keyword evidence="7" id="KW-0418">Kinase</keyword>
<dbReference type="GO" id="GO:0000156">
    <property type="term" value="F:phosphorelay response regulator activity"/>
    <property type="evidence" value="ECO:0007669"/>
    <property type="project" value="TreeGrafter"/>
</dbReference>
<dbReference type="CDD" id="cd00075">
    <property type="entry name" value="HATPase"/>
    <property type="match status" value="1"/>
</dbReference>
<reference evidence="13 14" key="1">
    <citation type="submission" date="2019-06" db="EMBL/GenBank/DDBJ databases">
        <authorList>
            <person name="Li J."/>
        </authorList>
    </citation>
    <scope>NUCLEOTIDE SEQUENCE [LARGE SCALE GENOMIC DNA]</scope>
    <source>
        <strain evidence="13 14">CGMCC 1.8012</strain>
    </source>
</reference>
<dbReference type="PANTHER" id="PTHR42878">
    <property type="entry name" value="TWO-COMPONENT HISTIDINE KINASE"/>
    <property type="match status" value="1"/>
</dbReference>
<dbReference type="Pfam" id="PF00672">
    <property type="entry name" value="HAMP"/>
    <property type="match status" value="1"/>
</dbReference>
<dbReference type="InterPro" id="IPR036890">
    <property type="entry name" value="HATPase_C_sf"/>
</dbReference>
<evidence type="ECO:0000256" key="10">
    <source>
        <dbReference type="SAM" id="Phobius"/>
    </source>
</evidence>
<dbReference type="SUPFAM" id="SSF47384">
    <property type="entry name" value="Homodimeric domain of signal transducing histidine kinase"/>
    <property type="match status" value="1"/>
</dbReference>
<dbReference type="Proteomes" id="UP000304880">
    <property type="component" value="Unassembled WGS sequence"/>
</dbReference>
<accession>A0A5C4R5R1</accession>
<dbReference type="PRINTS" id="PR00344">
    <property type="entry name" value="BCTRLSENSOR"/>
</dbReference>
<evidence type="ECO:0000256" key="9">
    <source>
        <dbReference type="ARBA" id="ARBA00023012"/>
    </source>
</evidence>
<protein>
    <recommendedName>
        <fullName evidence="3">histidine kinase</fullName>
        <ecNumber evidence="3">2.7.13.3</ecNumber>
    </recommendedName>
</protein>
<keyword evidence="4" id="KW-0597">Phosphoprotein</keyword>
<feature type="domain" description="Histidine kinase" evidence="11">
    <location>
        <begin position="311"/>
        <end position="529"/>
    </location>
</feature>
<keyword evidence="9" id="KW-0902">Two-component regulatory system</keyword>
<dbReference type="CDD" id="cd06225">
    <property type="entry name" value="HAMP"/>
    <property type="match status" value="1"/>
</dbReference>
<dbReference type="InterPro" id="IPR036097">
    <property type="entry name" value="HisK_dim/P_sf"/>
</dbReference>
<evidence type="ECO:0000313" key="13">
    <source>
        <dbReference type="EMBL" id="TNH39259.1"/>
    </source>
</evidence>
<dbReference type="GO" id="GO:0007234">
    <property type="term" value="P:osmosensory signaling via phosphorelay pathway"/>
    <property type="evidence" value="ECO:0007669"/>
    <property type="project" value="TreeGrafter"/>
</dbReference>
<dbReference type="InterPro" id="IPR003661">
    <property type="entry name" value="HisK_dim/P_dom"/>
</dbReference>
<dbReference type="CDD" id="cd00082">
    <property type="entry name" value="HisKA"/>
    <property type="match status" value="1"/>
</dbReference>
<dbReference type="InterPro" id="IPR050351">
    <property type="entry name" value="BphY/WalK/GraS-like"/>
</dbReference>
<evidence type="ECO:0000256" key="2">
    <source>
        <dbReference type="ARBA" id="ARBA00004370"/>
    </source>
</evidence>
<dbReference type="Gene3D" id="6.10.340.10">
    <property type="match status" value="1"/>
</dbReference>
<dbReference type="Gene3D" id="3.30.565.10">
    <property type="entry name" value="Histidine kinase-like ATPase, C-terminal domain"/>
    <property type="match status" value="1"/>
</dbReference>
<evidence type="ECO:0000256" key="4">
    <source>
        <dbReference type="ARBA" id="ARBA00022553"/>
    </source>
</evidence>
<evidence type="ECO:0000256" key="6">
    <source>
        <dbReference type="ARBA" id="ARBA00022741"/>
    </source>
</evidence>
<evidence type="ECO:0000256" key="5">
    <source>
        <dbReference type="ARBA" id="ARBA00022679"/>
    </source>
</evidence>
<dbReference type="FunFam" id="1.10.287.130:FF:000001">
    <property type="entry name" value="Two-component sensor histidine kinase"/>
    <property type="match status" value="1"/>
</dbReference>
<dbReference type="InterPro" id="IPR003660">
    <property type="entry name" value="HAMP_dom"/>
</dbReference>
<dbReference type="PROSITE" id="PS50109">
    <property type="entry name" value="HIS_KIN"/>
    <property type="match status" value="1"/>
</dbReference>
<sequence length="533" mass="58642">MRIRTKIMLSHLTGLVTVTLVCLAIIIGLGLTREDRRQLQTSYAQLRNINLVAVDANKLSAQIAELFVAGDQDAEIREARDSLLSGLQRQRDLIREEHALAGEPDATWGGLDRVAQMEIKVQEIDQSRLLIQDHLQAGRRAEALEVFNTRIYHQLGQVLLELVEEATVRERAEVAEALASSSRLSERAVDLAIGLIVVVAVLGVANIVMMNRAILRPVSALYAGAEAVGRGDLTHVIDNPSPDELGNLSRRFNQMTGQIRDQRDSLLQAQSTLSQQVEERTRELRERSEALVASNDRLRSVDASRANFFADISHELRTPLTILRGQAEMAIRTPDADAATLQQVLSEIVRKTDQIGRLIDDLLFLARSESGSIMVNRTRVVLQDIVGDVLLDGQNMAMRPGVRIRPSQPSEPVEVRGDPDRLRQAVLIALDNAIRLAPADTTVSLELAQSQDHAHIRVRDQGPGFTGDELGSAFTRFYSARPSRPRSGRGLGLGLSIAKWIVDQHDGAIRIDSAPGRGAVVEITMPLARRAVA</sequence>
<gene>
    <name evidence="13" type="ORF">FHD67_11130</name>
</gene>
<dbReference type="SMART" id="SM00304">
    <property type="entry name" value="HAMP"/>
    <property type="match status" value="1"/>
</dbReference>
<dbReference type="SUPFAM" id="SSF158472">
    <property type="entry name" value="HAMP domain-like"/>
    <property type="match status" value="1"/>
</dbReference>
<comment type="caution">
    <text evidence="13">The sequence shown here is derived from an EMBL/GenBank/DDBJ whole genome shotgun (WGS) entry which is preliminary data.</text>
</comment>
<keyword evidence="14" id="KW-1185">Reference proteome</keyword>
<dbReference type="PANTHER" id="PTHR42878:SF7">
    <property type="entry name" value="SENSOR HISTIDINE KINASE GLRK"/>
    <property type="match status" value="1"/>
</dbReference>
<evidence type="ECO:0000259" key="11">
    <source>
        <dbReference type="PROSITE" id="PS50109"/>
    </source>
</evidence>
<name>A0A5C4R5R1_9RHOB</name>
<keyword evidence="6" id="KW-0547">Nucleotide-binding</keyword>
<dbReference type="GO" id="GO:0016020">
    <property type="term" value="C:membrane"/>
    <property type="evidence" value="ECO:0007669"/>
    <property type="project" value="UniProtKB-SubCell"/>
</dbReference>
<dbReference type="InterPro" id="IPR003594">
    <property type="entry name" value="HATPase_dom"/>
</dbReference>
<dbReference type="GO" id="GO:0030295">
    <property type="term" value="F:protein kinase activator activity"/>
    <property type="evidence" value="ECO:0007669"/>
    <property type="project" value="TreeGrafter"/>
</dbReference>
<dbReference type="EMBL" id="VDDC01000017">
    <property type="protein sequence ID" value="TNH39259.1"/>
    <property type="molecule type" value="Genomic_DNA"/>
</dbReference>
<organism evidence="13 14">
    <name type="scientific">Paracoccus haeundaensis</name>
    <dbReference type="NCBI Taxonomy" id="225362"/>
    <lineage>
        <taxon>Bacteria</taxon>
        <taxon>Pseudomonadati</taxon>
        <taxon>Pseudomonadota</taxon>
        <taxon>Alphaproteobacteria</taxon>
        <taxon>Rhodobacterales</taxon>
        <taxon>Paracoccaceae</taxon>
        <taxon>Paracoccus</taxon>
    </lineage>
</organism>
<dbReference type="Pfam" id="PF02518">
    <property type="entry name" value="HATPase_c"/>
    <property type="match status" value="1"/>
</dbReference>
<dbReference type="InterPro" id="IPR004358">
    <property type="entry name" value="Sig_transdc_His_kin-like_C"/>
</dbReference>
<evidence type="ECO:0000256" key="8">
    <source>
        <dbReference type="ARBA" id="ARBA00022840"/>
    </source>
</evidence>
<keyword evidence="8" id="KW-0067">ATP-binding</keyword>
<keyword evidence="10" id="KW-1133">Transmembrane helix</keyword>
<evidence type="ECO:0000256" key="3">
    <source>
        <dbReference type="ARBA" id="ARBA00012438"/>
    </source>
</evidence>
<dbReference type="SMART" id="SM00387">
    <property type="entry name" value="HATPase_c"/>
    <property type="match status" value="1"/>
</dbReference>
<feature type="transmembrane region" description="Helical" evidence="10">
    <location>
        <begin position="12"/>
        <end position="31"/>
    </location>
</feature>
<dbReference type="GO" id="GO:0005524">
    <property type="term" value="F:ATP binding"/>
    <property type="evidence" value="ECO:0007669"/>
    <property type="project" value="UniProtKB-KW"/>
</dbReference>
<evidence type="ECO:0000256" key="1">
    <source>
        <dbReference type="ARBA" id="ARBA00000085"/>
    </source>
</evidence>
<dbReference type="AlphaFoldDB" id="A0A5C4R5R1"/>
<dbReference type="Pfam" id="PF00512">
    <property type="entry name" value="HisKA"/>
    <property type="match status" value="1"/>
</dbReference>
<dbReference type="InterPro" id="IPR005467">
    <property type="entry name" value="His_kinase_dom"/>
</dbReference>
<dbReference type="Gene3D" id="1.10.287.130">
    <property type="match status" value="1"/>
</dbReference>
<evidence type="ECO:0000313" key="14">
    <source>
        <dbReference type="Proteomes" id="UP000304880"/>
    </source>
</evidence>
<keyword evidence="10" id="KW-0812">Transmembrane</keyword>
<dbReference type="EC" id="2.7.13.3" evidence="3"/>
<proteinExistence type="predicted"/>
<dbReference type="SMART" id="SM00388">
    <property type="entry name" value="HisKA"/>
    <property type="match status" value="1"/>
</dbReference>
<keyword evidence="10" id="KW-0472">Membrane</keyword>
<evidence type="ECO:0000259" key="12">
    <source>
        <dbReference type="PROSITE" id="PS50885"/>
    </source>
</evidence>
<keyword evidence="5" id="KW-0808">Transferase</keyword>
<evidence type="ECO:0000256" key="7">
    <source>
        <dbReference type="ARBA" id="ARBA00022777"/>
    </source>
</evidence>
<dbReference type="SUPFAM" id="SSF55874">
    <property type="entry name" value="ATPase domain of HSP90 chaperone/DNA topoisomerase II/histidine kinase"/>
    <property type="match status" value="1"/>
</dbReference>